<dbReference type="InterPro" id="IPR029001">
    <property type="entry name" value="ITPase-like_fam"/>
</dbReference>
<evidence type="ECO:0000256" key="7">
    <source>
        <dbReference type="ARBA" id="ARBA00023080"/>
    </source>
</evidence>
<evidence type="ECO:0000256" key="2">
    <source>
        <dbReference type="ARBA" id="ARBA00001946"/>
    </source>
</evidence>
<dbReference type="InterPro" id="IPR050299">
    <property type="entry name" value="YjjX_NTPase"/>
</dbReference>
<feature type="domain" description="Non-canonical purine NTP phosphatase/PRRC1" evidence="12">
    <location>
        <begin position="6"/>
        <end position="171"/>
    </location>
</feature>
<dbReference type="Gene3D" id="3.90.950.10">
    <property type="match status" value="1"/>
</dbReference>
<dbReference type="Pfam" id="PF01931">
    <property type="entry name" value="NTPase_I-T"/>
    <property type="match status" value="1"/>
</dbReference>
<keyword evidence="4" id="KW-0547">Nucleotide-binding</keyword>
<reference evidence="13 14" key="1">
    <citation type="submission" date="2019-06" db="EMBL/GenBank/DDBJ databases">
        <title>Desulfobotulus mexicanus sp. nov., a novel sulfate-reducing bacterium isolated from the sediment of an alkaline crater lake in Mexico.</title>
        <authorList>
            <person name="Hirschler-Rea A."/>
        </authorList>
    </citation>
    <scope>NUCLEOTIDE SEQUENCE [LARGE SCALE GENOMIC DNA]</scope>
    <source>
        <strain evidence="13 14">PAR22N</strain>
    </source>
</reference>
<dbReference type="RefSeq" id="WP_139447833.1">
    <property type="nucleotide sequence ID" value="NZ_VDMB01000007.1"/>
</dbReference>
<keyword evidence="6" id="KW-0460">Magnesium</keyword>
<evidence type="ECO:0000256" key="4">
    <source>
        <dbReference type="ARBA" id="ARBA00022741"/>
    </source>
</evidence>
<evidence type="ECO:0000256" key="9">
    <source>
        <dbReference type="ARBA" id="ARBA00038901"/>
    </source>
</evidence>
<dbReference type="Proteomes" id="UP000321899">
    <property type="component" value="Unassembled WGS sequence"/>
</dbReference>
<evidence type="ECO:0000256" key="11">
    <source>
        <dbReference type="ARBA" id="ARBA00048781"/>
    </source>
</evidence>
<dbReference type="GO" id="GO:0009117">
    <property type="term" value="P:nucleotide metabolic process"/>
    <property type="evidence" value="ECO:0007669"/>
    <property type="project" value="UniProtKB-KW"/>
</dbReference>
<dbReference type="EMBL" id="VDMB01000007">
    <property type="protein sequence ID" value="TYT74941.1"/>
    <property type="molecule type" value="Genomic_DNA"/>
</dbReference>
<dbReference type="GO" id="GO:0103023">
    <property type="term" value="F:ITPase activity"/>
    <property type="evidence" value="ECO:0007669"/>
    <property type="project" value="UniProtKB-EC"/>
</dbReference>
<dbReference type="GO" id="GO:0006772">
    <property type="term" value="P:thiamine metabolic process"/>
    <property type="evidence" value="ECO:0007669"/>
    <property type="project" value="TreeGrafter"/>
</dbReference>
<dbReference type="SUPFAM" id="SSF52972">
    <property type="entry name" value="ITPase-like"/>
    <property type="match status" value="1"/>
</dbReference>
<comment type="caution">
    <text evidence="13">The sequence shown here is derived from an EMBL/GenBank/DDBJ whole genome shotgun (WGS) entry which is preliminary data.</text>
</comment>
<gene>
    <name evidence="13" type="ORF">FIM25_07400</name>
</gene>
<evidence type="ECO:0000313" key="13">
    <source>
        <dbReference type="EMBL" id="TYT74941.1"/>
    </source>
</evidence>
<dbReference type="AlphaFoldDB" id="A0A5Q4VG08"/>
<evidence type="ECO:0000256" key="10">
    <source>
        <dbReference type="ARBA" id="ARBA00048174"/>
    </source>
</evidence>
<comment type="cofactor">
    <cofactor evidence="2">
        <name>Mg(2+)</name>
        <dbReference type="ChEBI" id="CHEBI:18420"/>
    </cofactor>
</comment>
<evidence type="ECO:0000256" key="8">
    <source>
        <dbReference type="ARBA" id="ARBA00023211"/>
    </source>
</evidence>
<keyword evidence="14" id="KW-1185">Reference proteome</keyword>
<keyword evidence="7" id="KW-0546">Nucleotide metabolism</keyword>
<dbReference type="PANTHER" id="PTHR34699">
    <property type="match status" value="1"/>
</dbReference>
<dbReference type="PANTHER" id="PTHR34699:SF2">
    <property type="entry name" value="NON-CANONICAL PURINE NTP PHOSPHATASE_PRRC1 DOMAIN-CONTAINING PROTEIN"/>
    <property type="match status" value="1"/>
</dbReference>
<keyword evidence="5" id="KW-0378">Hydrolase</keyword>
<dbReference type="GO" id="GO:0046872">
    <property type="term" value="F:metal ion binding"/>
    <property type="evidence" value="ECO:0007669"/>
    <property type="project" value="UniProtKB-KW"/>
</dbReference>
<proteinExistence type="predicted"/>
<accession>A0A5Q4VG08</accession>
<sequence length="173" mass="18537">MHFCLGSLNPVKKEALIQALKESGRFSSVHVSCENAPSGVPDQPKGFESTLTGARNRAKAVWHEGIFMGVGIESGIVPVPLTRTGFMNLTACVFYNGREYFTGLGPAFELPTKISRLVTEEGMELDAAVQAAGFSKNPRIGYSEGLIGILTGNAVTRMDYTKPSIHMALAALC</sequence>
<evidence type="ECO:0000256" key="6">
    <source>
        <dbReference type="ARBA" id="ARBA00022842"/>
    </source>
</evidence>
<comment type="cofactor">
    <cofactor evidence="1">
        <name>Mn(2+)</name>
        <dbReference type="ChEBI" id="CHEBI:29035"/>
    </cofactor>
</comment>
<dbReference type="GO" id="GO:0000166">
    <property type="term" value="F:nucleotide binding"/>
    <property type="evidence" value="ECO:0007669"/>
    <property type="project" value="UniProtKB-KW"/>
</dbReference>
<evidence type="ECO:0000256" key="1">
    <source>
        <dbReference type="ARBA" id="ARBA00001936"/>
    </source>
</evidence>
<evidence type="ECO:0000256" key="5">
    <source>
        <dbReference type="ARBA" id="ARBA00022801"/>
    </source>
</evidence>
<comment type="catalytic activity">
    <reaction evidence="10">
        <text>ITP + H2O = IDP + phosphate + H(+)</text>
        <dbReference type="Rhea" id="RHEA:28330"/>
        <dbReference type="ChEBI" id="CHEBI:15377"/>
        <dbReference type="ChEBI" id="CHEBI:15378"/>
        <dbReference type="ChEBI" id="CHEBI:43474"/>
        <dbReference type="ChEBI" id="CHEBI:58280"/>
        <dbReference type="ChEBI" id="CHEBI:61402"/>
        <dbReference type="EC" id="3.6.1.73"/>
    </reaction>
</comment>
<organism evidence="13 14">
    <name type="scientific">Desulfobotulus mexicanus</name>
    <dbReference type="NCBI Taxonomy" id="2586642"/>
    <lineage>
        <taxon>Bacteria</taxon>
        <taxon>Pseudomonadati</taxon>
        <taxon>Thermodesulfobacteriota</taxon>
        <taxon>Desulfobacteria</taxon>
        <taxon>Desulfobacterales</taxon>
        <taxon>Desulfobacteraceae</taxon>
        <taxon>Desulfobotulus</taxon>
    </lineage>
</organism>
<evidence type="ECO:0000313" key="14">
    <source>
        <dbReference type="Proteomes" id="UP000321899"/>
    </source>
</evidence>
<comment type="catalytic activity">
    <reaction evidence="11">
        <text>XTP + H2O = XDP + phosphate + H(+)</text>
        <dbReference type="Rhea" id="RHEA:28406"/>
        <dbReference type="ChEBI" id="CHEBI:15377"/>
        <dbReference type="ChEBI" id="CHEBI:15378"/>
        <dbReference type="ChEBI" id="CHEBI:43474"/>
        <dbReference type="ChEBI" id="CHEBI:59884"/>
        <dbReference type="ChEBI" id="CHEBI:61314"/>
        <dbReference type="EC" id="3.6.1.73"/>
    </reaction>
</comment>
<name>A0A5Q4VG08_9BACT</name>
<evidence type="ECO:0000256" key="3">
    <source>
        <dbReference type="ARBA" id="ARBA00022723"/>
    </source>
</evidence>
<dbReference type="OrthoDB" id="3822580at2"/>
<dbReference type="EC" id="3.6.1.73" evidence="9"/>
<protein>
    <recommendedName>
        <fullName evidence="9">inosine/xanthosine triphosphatase</fullName>
        <ecNumber evidence="9">3.6.1.73</ecNumber>
    </recommendedName>
</protein>
<keyword evidence="8" id="KW-0464">Manganese</keyword>
<dbReference type="InterPro" id="IPR026533">
    <property type="entry name" value="NTPase/PRRC1"/>
</dbReference>
<keyword evidence="3" id="KW-0479">Metal-binding</keyword>
<evidence type="ECO:0000259" key="12">
    <source>
        <dbReference type="Pfam" id="PF01931"/>
    </source>
</evidence>